<dbReference type="GO" id="GO:0051754">
    <property type="term" value="P:meiotic sister chromatid cohesion, centromeric"/>
    <property type="evidence" value="ECO:0007669"/>
    <property type="project" value="TreeGrafter"/>
</dbReference>
<feature type="non-terminal residue" evidence="2">
    <location>
        <position position="127"/>
    </location>
</feature>
<dbReference type="GO" id="GO:0007094">
    <property type="term" value="P:mitotic spindle assembly checkpoint signaling"/>
    <property type="evidence" value="ECO:0007669"/>
    <property type="project" value="InterPro"/>
</dbReference>
<evidence type="ECO:0000259" key="1">
    <source>
        <dbReference type="PROSITE" id="PS51489"/>
    </source>
</evidence>
<dbReference type="GO" id="GO:0032991">
    <property type="term" value="C:protein-containing complex"/>
    <property type="evidence" value="ECO:0007669"/>
    <property type="project" value="UniProtKB-ARBA"/>
</dbReference>
<reference evidence="2 3" key="1">
    <citation type="journal article" date="2011" name="Proc. Natl. Acad. Sci. U.S.A.">
        <title>Niche of harmful alga Aureococcus anophagefferens revealed through ecogenomics.</title>
        <authorList>
            <person name="Gobler C.J."/>
            <person name="Berry D.L."/>
            <person name="Dyhrman S.T."/>
            <person name="Wilhelm S.W."/>
            <person name="Salamov A."/>
            <person name="Lobanov A.V."/>
            <person name="Zhang Y."/>
            <person name="Collier J.L."/>
            <person name="Wurch L.L."/>
            <person name="Kustka A.B."/>
            <person name="Dill B.D."/>
            <person name="Shah M."/>
            <person name="VerBerkmoes N.C."/>
            <person name="Kuo A."/>
            <person name="Terry A."/>
            <person name="Pangilinan J."/>
            <person name="Lindquist E.A."/>
            <person name="Lucas S."/>
            <person name="Paulsen I.T."/>
            <person name="Hattenrath-Lehmann T.K."/>
            <person name="Talmage S.C."/>
            <person name="Walker E.A."/>
            <person name="Koch F."/>
            <person name="Burson A.M."/>
            <person name="Marcoval M.A."/>
            <person name="Tang Y.Z."/>
            <person name="Lecleir G.R."/>
            <person name="Coyne K.J."/>
            <person name="Berg G.M."/>
            <person name="Bertrand E.M."/>
            <person name="Saito M.A."/>
            <person name="Gladyshev V.N."/>
            <person name="Grigoriev I.V."/>
        </authorList>
    </citation>
    <scope>NUCLEOTIDE SEQUENCE [LARGE SCALE GENOMIC DNA]</scope>
    <source>
        <strain evidence="3">CCMP 1984</strain>
    </source>
</reference>
<gene>
    <name evidence="2" type="ORF">AURANDRAFT_68540</name>
</gene>
<dbReference type="KEGG" id="aaf:AURANDRAFT_68540"/>
<keyword evidence="3" id="KW-1185">Reference proteome</keyword>
<dbReference type="InterPro" id="IPR013212">
    <property type="entry name" value="Mad3/Bub1_I"/>
</dbReference>
<proteinExistence type="predicted"/>
<dbReference type="PANTHER" id="PTHR14030">
    <property type="entry name" value="MITOTIC CHECKPOINT SERINE/THREONINE-PROTEIN KINASE BUB1"/>
    <property type="match status" value="1"/>
</dbReference>
<dbReference type="SMART" id="SM00777">
    <property type="entry name" value="Mad3_BUB1_I"/>
    <property type="match status" value="1"/>
</dbReference>
<dbReference type="PANTHER" id="PTHR14030:SF4">
    <property type="entry name" value="BUB1 KINASE, ISOFORM A-RELATED"/>
    <property type="match status" value="1"/>
</dbReference>
<dbReference type="Proteomes" id="UP000002729">
    <property type="component" value="Unassembled WGS sequence"/>
</dbReference>
<organism evidence="3">
    <name type="scientific">Aureococcus anophagefferens</name>
    <name type="common">Harmful bloom alga</name>
    <dbReference type="NCBI Taxonomy" id="44056"/>
    <lineage>
        <taxon>Eukaryota</taxon>
        <taxon>Sar</taxon>
        <taxon>Stramenopiles</taxon>
        <taxon>Ochrophyta</taxon>
        <taxon>Pelagophyceae</taxon>
        <taxon>Pelagomonadales</taxon>
        <taxon>Pelagomonadaceae</taxon>
        <taxon>Aureococcus</taxon>
    </lineage>
</organism>
<evidence type="ECO:0000313" key="2">
    <source>
        <dbReference type="EMBL" id="EGB02815.1"/>
    </source>
</evidence>
<dbReference type="Pfam" id="PF08311">
    <property type="entry name" value="Mad3_BUB1_I"/>
    <property type="match status" value="1"/>
</dbReference>
<accession>F0YPZ4</accession>
<dbReference type="AlphaFoldDB" id="F0YPZ4"/>
<name>F0YPZ4_AURAN</name>
<dbReference type="InParanoid" id="F0YPZ4"/>
<dbReference type="InterPro" id="IPR015661">
    <property type="entry name" value="Bub1/Mad3"/>
</dbReference>
<dbReference type="OrthoDB" id="248495at2759"/>
<dbReference type="Gene3D" id="1.25.40.430">
    <property type="match status" value="1"/>
</dbReference>
<dbReference type="GeneID" id="20226863"/>
<dbReference type="GO" id="GO:0004672">
    <property type="term" value="F:protein kinase activity"/>
    <property type="evidence" value="ECO:0007669"/>
    <property type="project" value="TreeGrafter"/>
</dbReference>
<feature type="domain" description="BUB1 N-terminal" evidence="1">
    <location>
        <begin position="1"/>
        <end position="127"/>
    </location>
</feature>
<sequence length="127" mass="14500">MDDVEERAREFALLDDPLTAWLEYIETHRAKAELRERCASALADDARYRNDERFVRVWLGVASVASDPKPVFAEMVVKNIGAELALFWVARAFVAEKAKDFTEAESLFARGAALNARPRDMLAKRRR</sequence>
<dbReference type="PROSITE" id="PS51489">
    <property type="entry name" value="BUB1_N"/>
    <property type="match status" value="1"/>
</dbReference>
<dbReference type="RefSeq" id="XP_009042488.1">
    <property type="nucleotide sequence ID" value="XM_009044240.1"/>
</dbReference>
<dbReference type="EMBL" id="GL833304">
    <property type="protein sequence ID" value="EGB02815.1"/>
    <property type="molecule type" value="Genomic_DNA"/>
</dbReference>
<evidence type="ECO:0000313" key="3">
    <source>
        <dbReference type="Proteomes" id="UP000002729"/>
    </source>
</evidence>
<dbReference type="eggNOG" id="KOG1166">
    <property type="taxonomic scope" value="Eukaryota"/>
</dbReference>
<protein>
    <recommendedName>
        <fullName evidence="1">BUB1 N-terminal domain-containing protein</fullName>
    </recommendedName>
</protein>